<dbReference type="GO" id="GO:0000976">
    <property type="term" value="F:transcription cis-regulatory region binding"/>
    <property type="evidence" value="ECO:0007669"/>
    <property type="project" value="TreeGrafter"/>
</dbReference>
<comment type="caution">
    <text evidence="4">The sequence shown here is derived from an EMBL/GenBank/DDBJ whole genome shotgun (WGS) entry which is preliminary data.</text>
</comment>
<gene>
    <name evidence="4" type="ORF">PA7_34150</name>
</gene>
<dbReference type="Gene3D" id="1.10.357.10">
    <property type="entry name" value="Tetracycline Repressor, domain 2"/>
    <property type="match status" value="1"/>
</dbReference>
<evidence type="ECO:0000256" key="1">
    <source>
        <dbReference type="ARBA" id="ARBA00023125"/>
    </source>
</evidence>
<dbReference type="OrthoDB" id="4823039at2"/>
<keyword evidence="1 2" id="KW-0238">DNA-binding</keyword>
<dbReference type="PANTHER" id="PTHR30055">
    <property type="entry name" value="HTH-TYPE TRANSCRIPTIONAL REGULATOR RUTR"/>
    <property type="match status" value="1"/>
</dbReference>
<evidence type="ECO:0000313" key="5">
    <source>
        <dbReference type="Proteomes" id="UP000321328"/>
    </source>
</evidence>
<dbReference type="InterPro" id="IPR050109">
    <property type="entry name" value="HTH-type_TetR-like_transc_reg"/>
</dbReference>
<accession>A0A511D9F0</accession>
<dbReference type="InterPro" id="IPR001647">
    <property type="entry name" value="HTH_TetR"/>
</dbReference>
<evidence type="ECO:0000259" key="3">
    <source>
        <dbReference type="PROSITE" id="PS50977"/>
    </source>
</evidence>
<protein>
    <submittedName>
        <fullName evidence="4">DNA-binding protein</fullName>
    </submittedName>
</protein>
<keyword evidence="5" id="KW-1185">Reference proteome</keyword>
<evidence type="ECO:0000313" key="4">
    <source>
        <dbReference type="EMBL" id="GEL19578.1"/>
    </source>
</evidence>
<sequence length="220" mass="24062">MARAVNPSTRRYRSQLRAEQAQDTRRRILEAATRLFVANGYAGTTVSAVAAEAGVVPETIYGTLGGKRGLLEGVIDTTIVAYRGPLLDAEHEPSGRRAKIDRLATAQERLRAWAEFACEVLAHTSPIHALIRGAADSEPFAVELLERLLCERLADITESMRRYAAGSLRAGLSVEQAGERACALMSPEMHHLLTVGLGWTPEQHREWLCQLIVAELLGPP</sequence>
<evidence type="ECO:0000256" key="2">
    <source>
        <dbReference type="PROSITE-ProRule" id="PRU00335"/>
    </source>
</evidence>
<dbReference type="PANTHER" id="PTHR30055:SF146">
    <property type="entry name" value="HTH-TYPE TRANSCRIPTIONAL DUAL REGULATOR CECR"/>
    <property type="match status" value="1"/>
</dbReference>
<dbReference type="GO" id="GO:0003700">
    <property type="term" value="F:DNA-binding transcription factor activity"/>
    <property type="evidence" value="ECO:0007669"/>
    <property type="project" value="TreeGrafter"/>
</dbReference>
<dbReference type="EMBL" id="BJVI01000040">
    <property type="protein sequence ID" value="GEL19578.1"/>
    <property type="molecule type" value="Genomic_DNA"/>
</dbReference>
<dbReference type="InterPro" id="IPR009057">
    <property type="entry name" value="Homeodomain-like_sf"/>
</dbReference>
<dbReference type="SUPFAM" id="SSF46689">
    <property type="entry name" value="Homeodomain-like"/>
    <property type="match status" value="1"/>
</dbReference>
<organism evidence="4 5">
    <name type="scientific">Pseudonocardia asaccharolytica DSM 44247 = NBRC 16224</name>
    <dbReference type="NCBI Taxonomy" id="1123024"/>
    <lineage>
        <taxon>Bacteria</taxon>
        <taxon>Bacillati</taxon>
        <taxon>Actinomycetota</taxon>
        <taxon>Actinomycetes</taxon>
        <taxon>Pseudonocardiales</taxon>
        <taxon>Pseudonocardiaceae</taxon>
        <taxon>Pseudonocardia</taxon>
    </lineage>
</organism>
<dbReference type="Proteomes" id="UP000321328">
    <property type="component" value="Unassembled WGS sequence"/>
</dbReference>
<proteinExistence type="predicted"/>
<reference evidence="4 5" key="1">
    <citation type="submission" date="2019-07" db="EMBL/GenBank/DDBJ databases">
        <title>Whole genome shotgun sequence of Pseudonocardia asaccharolytica NBRC 16224.</title>
        <authorList>
            <person name="Hosoyama A."/>
            <person name="Uohara A."/>
            <person name="Ohji S."/>
            <person name="Ichikawa N."/>
        </authorList>
    </citation>
    <scope>NUCLEOTIDE SEQUENCE [LARGE SCALE GENOMIC DNA]</scope>
    <source>
        <strain evidence="4 5">NBRC 16224</strain>
    </source>
</reference>
<dbReference type="Pfam" id="PF00440">
    <property type="entry name" value="TetR_N"/>
    <property type="match status" value="1"/>
</dbReference>
<dbReference type="RefSeq" id="WP_028928958.1">
    <property type="nucleotide sequence ID" value="NZ_AUII01000003.1"/>
</dbReference>
<dbReference type="PRINTS" id="PR00455">
    <property type="entry name" value="HTHTETR"/>
</dbReference>
<dbReference type="PROSITE" id="PS50977">
    <property type="entry name" value="HTH_TETR_2"/>
    <property type="match status" value="1"/>
</dbReference>
<dbReference type="AlphaFoldDB" id="A0A511D9F0"/>
<name>A0A511D9F0_9PSEU</name>
<feature type="DNA-binding region" description="H-T-H motif" evidence="2">
    <location>
        <begin position="45"/>
        <end position="64"/>
    </location>
</feature>
<feature type="domain" description="HTH tetR-type" evidence="3">
    <location>
        <begin position="22"/>
        <end position="82"/>
    </location>
</feature>